<dbReference type="EMBL" id="CM047591">
    <property type="protein sequence ID" value="KAI9919184.1"/>
    <property type="molecule type" value="Genomic_DNA"/>
</dbReference>
<name>A0ACC0WKA3_9STRA</name>
<dbReference type="Proteomes" id="UP001163321">
    <property type="component" value="Chromosome 12"/>
</dbReference>
<accession>A0ACC0WKA3</accession>
<comment type="caution">
    <text evidence="1">The sequence shown here is derived from an EMBL/GenBank/DDBJ whole genome shotgun (WGS) entry which is preliminary data.</text>
</comment>
<organism evidence="1 2">
    <name type="scientific">Peronosclerospora sorghi</name>
    <dbReference type="NCBI Taxonomy" id="230839"/>
    <lineage>
        <taxon>Eukaryota</taxon>
        <taxon>Sar</taxon>
        <taxon>Stramenopiles</taxon>
        <taxon>Oomycota</taxon>
        <taxon>Peronosporomycetes</taxon>
        <taxon>Peronosporales</taxon>
        <taxon>Peronosporaceae</taxon>
        <taxon>Peronosclerospora</taxon>
    </lineage>
</organism>
<proteinExistence type="predicted"/>
<protein>
    <submittedName>
        <fullName evidence="1">Uncharacterized protein</fullName>
    </submittedName>
</protein>
<evidence type="ECO:0000313" key="1">
    <source>
        <dbReference type="EMBL" id="KAI9919184.1"/>
    </source>
</evidence>
<gene>
    <name evidence="1" type="ORF">PsorP6_011340</name>
</gene>
<evidence type="ECO:0000313" key="2">
    <source>
        <dbReference type="Proteomes" id="UP001163321"/>
    </source>
</evidence>
<sequence length="62" mass="7648">MTKVEPEFKEALWMQNRLLTQQRKPLSSGHVKKISDEQTIQLGRMKKWQQRRGRRRTRRNDR</sequence>
<reference evidence="1 2" key="1">
    <citation type="journal article" date="2022" name="bioRxiv">
        <title>The genome of the oomycete Peronosclerospora sorghi, a cosmopolitan pathogen of maize and sorghum, is inflated with dispersed pseudogenes.</title>
        <authorList>
            <person name="Fletcher K."/>
            <person name="Martin F."/>
            <person name="Isakeit T."/>
            <person name="Cavanaugh K."/>
            <person name="Magill C."/>
            <person name="Michelmore R."/>
        </authorList>
    </citation>
    <scope>NUCLEOTIDE SEQUENCE [LARGE SCALE GENOMIC DNA]</scope>
    <source>
        <strain evidence="1">P6</strain>
    </source>
</reference>
<keyword evidence="2" id="KW-1185">Reference proteome</keyword>